<comment type="caution">
    <text evidence="1">The sequence shown here is derived from an EMBL/GenBank/DDBJ whole genome shotgun (WGS) entry which is preliminary data.</text>
</comment>
<keyword evidence="2" id="KW-1185">Reference proteome</keyword>
<gene>
    <name evidence="1" type="ORF">HNR39_001770</name>
</gene>
<sequence length="40" mass="4098">MRAECPLSGPFTFLPTAPGAMEVSLDFSVADAVAPLFGSP</sequence>
<accession>A0A840RSE4</accession>
<organism evidence="1 2">
    <name type="scientific">Glaciimonas immobilis</name>
    <dbReference type="NCBI Taxonomy" id="728004"/>
    <lineage>
        <taxon>Bacteria</taxon>
        <taxon>Pseudomonadati</taxon>
        <taxon>Pseudomonadota</taxon>
        <taxon>Betaproteobacteria</taxon>
        <taxon>Burkholderiales</taxon>
        <taxon>Oxalobacteraceae</taxon>
        <taxon>Glaciimonas</taxon>
    </lineage>
</organism>
<name>A0A840RSE4_9BURK</name>
<protein>
    <submittedName>
        <fullName evidence="1">Uncharacterized protein</fullName>
    </submittedName>
</protein>
<evidence type="ECO:0000313" key="1">
    <source>
        <dbReference type="EMBL" id="MBB5199938.1"/>
    </source>
</evidence>
<dbReference type="EMBL" id="JACHHQ010000003">
    <property type="protein sequence ID" value="MBB5199938.1"/>
    <property type="molecule type" value="Genomic_DNA"/>
</dbReference>
<evidence type="ECO:0000313" key="2">
    <source>
        <dbReference type="Proteomes" id="UP000571084"/>
    </source>
</evidence>
<reference evidence="1 2" key="1">
    <citation type="submission" date="2020-08" db="EMBL/GenBank/DDBJ databases">
        <title>Genomic Encyclopedia of Type Strains, Phase IV (KMG-IV): sequencing the most valuable type-strain genomes for metagenomic binning, comparative biology and taxonomic classification.</title>
        <authorList>
            <person name="Goeker M."/>
        </authorList>
    </citation>
    <scope>NUCLEOTIDE SEQUENCE [LARGE SCALE GENOMIC DNA]</scope>
    <source>
        <strain evidence="1 2">DSM 23240</strain>
    </source>
</reference>
<proteinExistence type="predicted"/>
<dbReference type="Proteomes" id="UP000571084">
    <property type="component" value="Unassembled WGS sequence"/>
</dbReference>
<dbReference type="RefSeq" id="WP_260326396.1">
    <property type="nucleotide sequence ID" value="NZ_JAAOZT010000009.1"/>
</dbReference>
<dbReference type="AlphaFoldDB" id="A0A840RSE4"/>